<dbReference type="PROSITE" id="PS51903">
    <property type="entry name" value="CLP_R"/>
    <property type="match status" value="1"/>
</dbReference>
<protein>
    <submittedName>
        <fullName evidence="3">Clp protease N-terminal domain-containing protein</fullName>
    </submittedName>
</protein>
<accession>A0ABR9P6K1</accession>
<name>A0ABR9P6K1_9ACTN</name>
<proteinExistence type="predicted"/>
<dbReference type="Gene3D" id="1.10.1780.10">
    <property type="entry name" value="Clp, N-terminal domain"/>
    <property type="match status" value="1"/>
</dbReference>
<feature type="domain" description="Clp R" evidence="2">
    <location>
        <begin position="1"/>
        <end position="70"/>
    </location>
</feature>
<dbReference type="Proteomes" id="UP000806528">
    <property type="component" value="Unassembled WGS sequence"/>
</dbReference>
<gene>
    <name evidence="3" type="ORF">IDM40_12125</name>
</gene>
<dbReference type="GO" id="GO:0006508">
    <property type="term" value="P:proteolysis"/>
    <property type="evidence" value="ECO:0007669"/>
    <property type="project" value="UniProtKB-KW"/>
</dbReference>
<dbReference type="SUPFAM" id="SSF81923">
    <property type="entry name" value="Double Clp-N motif"/>
    <property type="match status" value="1"/>
</dbReference>
<keyword evidence="4" id="KW-1185">Reference proteome</keyword>
<keyword evidence="3" id="KW-0378">Hydrolase</keyword>
<evidence type="ECO:0000313" key="3">
    <source>
        <dbReference type="EMBL" id="MBE2999446.1"/>
    </source>
</evidence>
<comment type="caution">
    <text evidence="3">The sequence shown here is derived from an EMBL/GenBank/DDBJ whole genome shotgun (WGS) entry which is preliminary data.</text>
</comment>
<evidence type="ECO:0000256" key="1">
    <source>
        <dbReference type="PROSITE-ProRule" id="PRU01251"/>
    </source>
</evidence>
<dbReference type="RefSeq" id="WP_193122076.1">
    <property type="nucleotide sequence ID" value="NZ_JADBGI010000009.1"/>
</dbReference>
<evidence type="ECO:0000259" key="2">
    <source>
        <dbReference type="PROSITE" id="PS51903"/>
    </source>
</evidence>
<dbReference type="EMBL" id="JADBGI010000009">
    <property type="protein sequence ID" value="MBE2999446.1"/>
    <property type="molecule type" value="Genomic_DNA"/>
</dbReference>
<keyword evidence="1" id="KW-0677">Repeat</keyword>
<reference evidence="3 4" key="1">
    <citation type="submission" date="2020-09" db="EMBL/GenBank/DDBJ databases">
        <title>Diversity and distribution of actinomycetes associated with coral in the coast of Hainan.</title>
        <authorList>
            <person name="Li F."/>
        </authorList>
    </citation>
    <scope>NUCLEOTIDE SEQUENCE [LARGE SCALE GENOMIC DNA]</scope>
    <source>
        <strain evidence="3 4">HNM0947</strain>
    </source>
</reference>
<organism evidence="3 4">
    <name type="scientific">Nocardiopsis coralli</name>
    <dbReference type="NCBI Taxonomy" id="2772213"/>
    <lineage>
        <taxon>Bacteria</taxon>
        <taxon>Bacillati</taxon>
        <taxon>Actinomycetota</taxon>
        <taxon>Actinomycetes</taxon>
        <taxon>Streptosporangiales</taxon>
        <taxon>Nocardiopsidaceae</taxon>
        <taxon>Nocardiopsis</taxon>
    </lineage>
</organism>
<sequence length="152" mass="15893">MVETRESGGQLYLDAKAEALARGDRKVGTDHLLLALLSEERGRAAQVLAEQGVDLDGARRALAALDVRALASVGVRVERADGVARGRVDEKLPLTPGAKAVLKGVGRKAPGGGLGSKVLVRLVVVRAPEPVSALLDELGVDRGVVYSELAER</sequence>
<dbReference type="InterPro" id="IPR036628">
    <property type="entry name" value="Clp_N_dom_sf"/>
</dbReference>
<dbReference type="InterPro" id="IPR004176">
    <property type="entry name" value="Clp_R_N"/>
</dbReference>
<dbReference type="Pfam" id="PF02861">
    <property type="entry name" value="Clp_N"/>
    <property type="match status" value="1"/>
</dbReference>
<dbReference type="GO" id="GO:0008233">
    <property type="term" value="F:peptidase activity"/>
    <property type="evidence" value="ECO:0007669"/>
    <property type="project" value="UniProtKB-KW"/>
</dbReference>
<evidence type="ECO:0000313" key="4">
    <source>
        <dbReference type="Proteomes" id="UP000806528"/>
    </source>
</evidence>
<keyword evidence="3" id="KW-0645">Protease</keyword>